<sequence>MSYPYNSSNTTENTQYGSVFSATPSGYSDHTVATQYTVAEEDNYNNFVYNPPAGTVILPCEFVGLGSCDQAFEFDRTEEWIEHIITAHLHDRLPSKAICWFCDDFVFDARVTAQGDRRMNFQFRMEHIRGHIADGKTANDIRPDFHMLEHLRAHRLISDRMYNEVRKWCEVPCGNNGTAHIQPPNFIPPERQAQSYHDSKVVDRPERRHRHREGHRHRSVR</sequence>
<reference evidence="1 2" key="1">
    <citation type="journal article" date="2022" name="New Phytol.">
        <title>Ecological generalism drives hyperdiversity of secondary metabolite gene clusters in xylarialean endophytes.</title>
        <authorList>
            <person name="Franco M.E.E."/>
            <person name="Wisecaver J.H."/>
            <person name="Arnold A.E."/>
            <person name="Ju Y.M."/>
            <person name="Slot J.C."/>
            <person name="Ahrendt S."/>
            <person name="Moore L.P."/>
            <person name="Eastman K.E."/>
            <person name="Scott K."/>
            <person name="Konkel Z."/>
            <person name="Mondo S.J."/>
            <person name="Kuo A."/>
            <person name="Hayes R.D."/>
            <person name="Haridas S."/>
            <person name="Andreopoulos B."/>
            <person name="Riley R."/>
            <person name="LaButti K."/>
            <person name="Pangilinan J."/>
            <person name="Lipzen A."/>
            <person name="Amirebrahimi M."/>
            <person name="Yan J."/>
            <person name="Adam C."/>
            <person name="Keymanesh K."/>
            <person name="Ng V."/>
            <person name="Louie K."/>
            <person name="Northen T."/>
            <person name="Drula E."/>
            <person name="Henrissat B."/>
            <person name="Hsieh H.M."/>
            <person name="Youens-Clark K."/>
            <person name="Lutzoni F."/>
            <person name="Miadlikowska J."/>
            <person name="Eastwood D.C."/>
            <person name="Hamelin R.C."/>
            <person name="Grigoriev I.V."/>
            <person name="U'Ren J.M."/>
        </authorList>
    </citation>
    <scope>NUCLEOTIDE SEQUENCE [LARGE SCALE GENOMIC DNA]</scope>
    <source>
        <strain evidence="1 2">ER1909</strain>
    </source>
</reference>
<comment type="caution">
    <text evidence="1">The sequence shown here is derived from an EMBL/GenBank/DDBJ whole genome shotgun (WGS) entry which is preliminary data.</text>
</comment>
<evidence type="ECO:0000313" key="1">
    <source>
        <dbReference type="EMBL" id="KAI6092686.1"/>
    </source>
</evidence>
<proteinExistence type="predicted"/>
<organism evidence="1 2">
    <name type="scientific">Hypoxylon rubiginosum</name>
    <dbReference type="NCBI Taxonomy" id="110542"/>
    <lineage>
        <taxon>Eukaryota</taxon>
        <taxon>Fungi</taxon>
        <taxon>Dikarya</taxon>
        <taxon>Ascomycota</taxon>
        <taxon>Pezizomycotina</taxon>
        <taxon>Sordariomycetes</taxon>
        <taxon>Xylariomycetidae</taxon>
        <taxon>Xylariales</taxon>
        <taxon>Hypoxylaceae</taxon>
        <taxon>Hypoxylon</taxon>
    </lineage>
</organism>
<name>A0ACC0DIL5_9PEZI</name>
<keyword evidence="2" id="KW-1185">Reference proteome</keyword>
<dbReference type="EMBL" id="MU394282">
    <property type="protein sequence ID" value="KAI6092686.1"/>
    <property type="molecule type" value="Genomic_DNA"/>
</dbReference>
<gene>
    <name evidence="1" type="ORF">F4821DRAFT_108843</name>
</gene>
<accession>A0ACC0DIL5</accession>
<protein>
    <submittedName>
        <fullName evidence="1">Uncharacterized protein</fullName>
    </submittedName>
</protein>
<dbReference type="Proteomes" id="UP001497680">
    <property type="component" value="Unassembled WGS sequence"/>
</dbReference>
<evidence type="ECO:0000313" key="2">
    <source>
        <dbReference type="Proteomes" id="UP001497680"/>
    </source>
</evidence>